<organism evidence="2 3">
    <name type="scientific">Trichinella britovi</name>
    <name type="common">Parasitic roundworm</name>
    <dbReference type="NCBI Taxonomy" id="45882"/>
    <lineage>
        <taxon>Eukaryota</taxon>
        <taxon>Metazoa</taxon>
        <taxon>Ecdysozoa</taxon>
        <taxon>Nematoda</taxon>
        <taxon>Enoplea</taxon>
        <taxon>Dorylaimia</taxon>
        <taxon>Trichinellida</taxon>
        <taxon>Trichinellidae</taxon>
        <taxon>Trichinella</taxon>
    </lineage>
</organism>
<proteinExistence type="predicted"/>
<dbReference type="Proteomes" id="UP000054653">
    <property type="component" value="Unassembled WGS sequence"/>
</dbReference>
<comment type="caution">
    <text evidence="2">The sequence shown here is derived from an EMBL/GenBank/DDBJ whole genome shotgun (WGS) entry which is preliminary data.</text>
</comment>
<protein>
    <submittedName>
        <fullName evidence="2">Uncharacterized protein</fullName>
    </submittedName>
</protein>
<reference evidence="2 3" key="1">
    <citation type="submission" date="2015-01" db="EMBL/GenBank/DDBJ databases">
        <title>Evolution of Trichinella species and genotypes.</title>
        <authorList>
            <person name="Korhonen P.K."/>
            <person name="Edoardo P."/>
            <person name="Giuseppe L.R."/>
            <person name="Gasser R.B."/>
        </authorList>
    </citation>
    <scope>NUCLEOTIDE SEQUENCE [LARGE SCALE GENOMIC DNA]</scope>
    <source>
        <strain evidence="2">ISS120</strain>
    </source>
</reference>
<evidence type="ECO:0000313" key="3">
    <source>
        <dbReference type="Proteomes" id="UP000054653"/>
    </source>
</evidence>
<keyword evidence="1" id="KW-1133">Transmembrane helix</keyword>
<keyword evidence="3" id="KW-1185">Reference proteome</keyword>
<keyword evidence="1" id="KW-0472">Membrane</keyword>
<evidence type="ECO:0000256" key="1">
    <source>
        <dbReference type="SAM" id="Phobius"/>
    </source>
</evidence>
<dbReference type="EMBL" id="JYDI01000271">
    <property type="protein sequence ID" value="KRY46792.1"/>
    <property type="molecule type" value="Genomic_DNA"/>
</dbReference>
<dbReference type="AlphaFoldDB" id="A0A0V1CCD0"/>
<evidence type="ECO:0000313" key="2">
    <source>
        <dbReference type="EMBL" id="KRY46792.1"/>
    </source>
</evidence>
<gene>
    <name evidence="2" type="ORF">T03_8262</name>
</gene>
<sequence length="135" mass="16044">MGFYCYLRENPTSEYSCTFRNHILLILQLLTCVWNVYIENHDIYMLFSIYFAKIFTETVPETKHYGKNDNVILLGNELIIPPLLQIQFWLVLAFSVVCHVYYSTSGNSMHSTRSTQFRTLPAEYVSQRLWKQHYL</sequence>
<name>A0A0V1CCD0_TRIBR</name>
<keyword evidence="1" id="KW-0812">Transmembrane</keyword>
<feature type="transmembrane region" description="Helical" evidence="1">
    <location>
        <begin position="21"/>
        <end position="38"/>
    </location>
</feature>
<accession>A0A0V1CCD0</accession>
<feature type="transmembrane region" description="Helical" evidence="1">
    <location>
        <begin position="86"/>
        <end position="104"/>
    </location>
</feature>